<keyword evidence="4" id="KW-0698">rRNA processing</keyword>
<reference evidence="15" key="1">
    <citation type="journal article" date="2012" name="Nature">
        <title>The tomato genome sequence provides insights into fleshy fruit evolution.</title>
        <authorList>
            <consortium name="Tomato Genome Consortium"/>
        </authorList>
    </citation>
    <scope>NUCLEOTIDE SEQUENCE [LARGE SCALE GENOMIC DNA]</scope>
    <source>
        <strain evidence="15">cv. Heinz 1706</strain>
    </source>
</reference>
<keyword evidence="8 10" id="KW-0460">Magnesium</keyword>
<dbReference type="GO" id="GO:0030684">
    <property type="term" value="C:preribosome"/>
    <property type="evidence" value="ECO:0007669"/>
    <property type="project" value="UniProtKB-ARBA"/>
</dbReference>
<evidence type="ECO:0000256" key="1">
    <source>
        <dbReference type="ARBA" id="ARBA00004604"/>
    </source>
</evidence>
<dbReference type="Gramene" id="Solyc09g098370.3.1">
    <property type="protein sequence ID" value="Solyc09g098370.3.1"/>
    <property type="gene ID" value="Solyc09g098370.3"/>
</dbReference>
<evidence type="ECO:0000259" key="14">
    <source>
        <dbReference type="SMART" id="SM00990"/>
    </source>
</evidence>
<dbReference type="Pfam" id="PF08268">
    <property type="entry name" value="FBA_3"/>
    <property type="match status" value="1"/>
</dbReference>
<dbReference type="Pfam" id="PF00646">
    <property type="entry name" value="F-box"/>
    <property type="match status" value="1"/>
</dbReference>
<feature type="transmembrane region" description="Helical" evidence="12">
    <location>
        <begin position="548"/>
        <end position="569"/>
    </location>
</feature>
<dbReference type="InterPro" id="IPR049125">
    <property type="entry name" value="FAN1-like_WH"/>
</dbReference>
<dbReference type="GO" id="GO:0004528">
    <property type="term" value="F:phosphodiesterase I activity"/>
    <property type="evidence" value="ECO:0007669"/>
    <property type="project" value="UniProtKB-EC"/>
</dbReference>
<comment type="subcellular location">
    <subcellularLocation>
        <location evidence="1">Nucleus</location>
        <location evidence="1">Nucleolus</location>
    </subcellularLocation>
</comment>
<dbReference type="SMART" id="SM00910">
    <property type="entry name" value="HIRAN"/>
    <property type="match status" value="1"/>
</dbReference>
<keyword evidence="12" id="KW-0812">Transmembrane</keyword>
<evidence type="ECO:0000256" key="2">
    <source>
        <dbReference type="ARBA" id="ARBA00005424"/>
    </source>
</evidence>
<comment type="function">
    <text evidence="10">Nuclease required for the repair of DNA interstrand cross-links (ICL). Acts as a 5'-3' exonuclease that anchors at a cut end of DNA and cleaves DNA successively at every third nucleotide, allowing to excise an ICL from one strand through flanking incisions.</text>
</comment>
<dbReference type="Pfam" id="PF08774">
    <property type="entry name" value="VRR_NUC"/>
    <property type="match status" value="1"/>
</dbReference>
<keyword evidence="6 10" id="KW-0479">Metal-binding</keyword>
<keyword evidence="10" id="KW-0227">DNA damage</keyword>
<keyword evidence="12" id="KW-0472">Membrane</keyword>
<dbReference type="Proteomes" id="UP000004994">
    <property type="component" value="Chromosome 9"/>
</dbReference>
<keyword evidence="10" id="KW-0234">DNA repair</keyword>
<evidence type="ECO:0000256" key="7">
    <source>
        <dbReference type="ARBA" id="ARBA00022801"/>
    </source>
</evidence>
<sequence length="1662" mass="189120">MKATRSKNLDKWKQQPKKKSNKISGKRSNEEWNYANIDYFNKLSDDVITFVFLRCTLKSLSMLRCTSKLWNNFITTPSFIHSHLTQSTQNGPKLVFLQEKCLYRSNSSRLQFVSVDMDGSKEELYTVTVPDIQLVCSVMEVSFGLVCLSTDCRLYLCNPALQQLCELPEYSVSSTPGYRHFGFGYLPSRKEYKVVHFFYTTPTMTKRYCYPGMLRVSHLKCEVLTINKFGGVSFNRWKEIADRSPCLPLFQGLLVNECMYWCTYSFPRLLINPILSFDFESEKFLVISPPSPFEDYVGLSMMDLKGVFCLPDVGRLRKSSILDLWILKDKKSCSWVKECSIRLIDFGYNNIKSACKSCNEEIIFRHLDKVPQGDYIELHRKRFGRRPDHFERKRKKDAREVHKRSQIAQKALGIKGKMFAKKRYAEKAQMKKTLAMHEESSSRRKVDDDVHEGAILSNTIKQKRKEKAGKWEVPLPKGHSRVSLFDWLQIRILHTSVCALEKRTRGSRDDSYLLVLDRYRDFSVRPVAEDEMFRVIRSGKRKSKYLQLPNFVFCWLAYIYKFLISAAYACPLLYYLLPLGSLRVISLTILIRLIFAAKQWKRMVTKATFVGAGFTRKPPKYERFIRPSGLRFTKAHVTHPELKCTFNLEIIGVKKNPNGPMYTSLGVITKGTIIEVNVSELGLVTPAGKVVWAKAARSRLGLFSMMLKGRESLIRLIGRRRRFLRLRSLITSSVPQIGYKEDKDEGSAQVAGEVLMVEFGQSSSSLKFCARPKVTASFIDSDLTRTEFGSSANDGNIHALASEMRNSDVSKNNVQDESSSSSVSLTLATSRSNILTRNSSLCSRVDRAENLDGLPDFDDECKSLSGAKSMQIVGLEGFPHHQISDDKIDNFTGSPLSLSENRTPTYVEPLEDDDNSKILLDTFIVGRKFADDTELIIGAMVMLSRDSENVKDPNAIKVLTKDTGHSKELGFIPRELAQYVSPLIDNFQMTFEGHITSIPRHPHAVVPIQIYSSSIASFGEKDSSSFQEFNSFRKNALCAAEFSKTHPPVPAKYQHNLLLLLKEVLKINAHLFAEGEKTLLKAFLSLSDDSQRLFARLYARKGPWFRTASISYAEICDYKEAVKGLSEAECVTLFESIDKLQIGDLKEVLDVLNVGELRDLYSLNKSHKKIVRNSDHGTRKQDYIARLLGAYESGLCPNLQSMILRKTGSCIRISALAESVFWRAERLFFLNGEQDLSAFLLVDLGIVKYPAYNCIFTDQIFPDRSDLLSYEEAIEVAQVMDESLDENNNELVSRCIEISASQVSSFVEEDRSSLLGSMTAFLSCFSASWVYSKVILLGVSFLEHERRYKDAIDLLKLLLVKFKSDRRRGYWTLRLSIDLEHVGCLDESLEVAGKGLLDSWVRAGCIVALQRRVLRLGKPPRRWKTPSFSNSINRKIVEVQVQGRPVNCKTGVKNVFYGEDGERCGVEDLALQYYAGEGGRWQGVHTESGIWLTIFGLLMWDIVFADVPNVFRTKFQTAPLDLETDSFYEVRKGLVEGLLDKIEHGMAEELLIMSWESHMGTVCRGVKWDKHSLSELRAAVTCIGGPCLASICRNLAQDYRSWSSGMPDLLLWRFHDEYRGEAKLVEVKGPRDRLSEQQRAWLLFLIDCGFNVEVCKVSHSPI</sequence>
<feature type="domain" description="HIRAN" evidence="13">
    <location>
        <begin position="917"/>
        <end position="1014"/>
    </location>
</feature>
<evidence type="ECO:0000256" key="12">
    <source>
        <dbReference type="SAM" id="Phobius"/>
    </source>
</evidence>
<evidence type="ECO:0000256" key="4">
    <source>
        <dbReference type="ARBA" id="ARBA00022552"/>
    </source>
</evidence>
<dbReference type="NCBIfam" id="TIGR01640">
    <property type="entry name" value="F_box_assoc_1"/>
    <property type="match status" value="1"/>
</dbReference>
<proteinExistence type="inferred from homology"/>
<feature type="compositionally biased region" description="Basic residues" evidence="11">
    <location>
        <begin position="14"/>
        <end position="25"/>
    </location>
</feature>
<dbReference type="STRING" id="4081.A0A3Q7I984"/>
<organism evidence="15">
    <name type="scientific">Solanum lycopersicum</name>
    <name type="common">Tomato</name>
    <name type="synonym">Lycopersicon esculentum</name>
    <dbReference type="NCBI Taxonomy" id="4081"/>
    <lineage>
        <taxon>Eukaryota</taxon>
        <taxon>Viridiplantae</taxon>
        <taxon>Streptophyta</taxon>
        <taxon>Embryophyta</taxon>
        <taxon>Tracheophyta</taxon>
        <taxon>Spermatophyta</taxon>
        <taxon>Magnoliopsida</taxon>
        <taxon>eudicotyledons</taxon>
        <taxon>Gunneridae</taxon>
        <taxon>Pentapetalae</taxon>
        <taxon>asterids</taxon>
        <taxon>lamiids</taxon>
        <taxon>Solanales</taxon>
        <taxon>Solanaceae</taxon>
        <taxon>Solanoideae</taxon>
        <taxon>Solaneae</taxon>
        <taxon>Solanum</taxon>
        <taxon>Solanum subgen. Lycopersicon</taxon>
    </lineage>
</organism>
<feature type="domain" description="VRR-NUC" evidence="14">
    <location>
        <begin position="1542"/>
        <end position="1659"/>
    </location>
</feature>
<keyword evidence="5 10" id="KW-0540">Nuclease</keyword>
<dbReference type="GO" id="GO:0008409">
    <property type="term" value="F:5'-3' exonuclease activity"/>
    <property type="evidence" value="ECO:0000318"/>
    <property type="project" value="GO_Central"/>
</dbReference>
<feature type="region of interest" description="Disordered" evidence="11">
    <location>
        <begin position="1"/>
        <end position="25"/>
    </location>
</feature>
<evidence type="ECO:0000259" key="13">
    <source>
        <dbReference type="SMART" id="SM00910"/>
    </source>
</evidence>
<dbReference type="GO" id="GO:0016818">
    <property type="term" value="F:hydrolase activity, acting on acid anhydrides, in phosphorus-containing anhydrides"/>
    <property type="evidence" value="ECO:0007669"/>
    <property type="project" value="InterPro"/>
</dbReference>
<dbReference type="PANTHER" id="PTHR15749:SF4">
    <property type="entry name" value="FANCONI-ASSOCIATED NUCLEASE 1"/>
    <property type="match status" value="1"/>
</dbReference>
<dbReference type="InterPro" id="IPR017451">
    <property type="entry name" value="F-box-assoc_interact_dom"/>
</dbReference>
<dbReference type="Gene3D" id="3.30.70.2330">
    <property type="match status" value="1"/>
</dbReference>
<evidence type="ECO:0000256" key="3">
    <source>
        <dbReference type="ARBA" id="ARBA00022517"/>
    </source>
</evidence>
<keyword evidence="16" id="KW-1185">Reference proteome</keyword>
<dbReference type="InterPro" id="IPR036047">
    <property type="entry name" value="F-box-like_dom_sf"/>
</dbReference>
<evidence type="ECO:0000256" key="6">
    <source>
        <dbReference type="ARBA" id="ARBA00022723"/>
    </source>
</evidence>
<dbReference type="InterPro" id="IPR039411">
    <property type="entry name" value="NSA2_fam"/>
</dbReference>
<dbReference type="InterPro" id="IPR049132">
    <property type="entry name" value="FAN1-like_euk"/>
</dbReference>
<dbReference type="GO" id="GO:0042273">
    <property type="term" value="P:ribosomal large subunit biogenesis"/>
    <property type="evidence" value="ECO:0007669"/>
    <property type="project" value="UniProtKB-ARBA"/>
</dbReference>
<dbReference type="InterPro" id="IPR014905">
    <property type="entry name" value="HIRAN"/>
</dbReference>
<evidence type="ECO:0000256" key="9">
    <source>
        <dbReference type="ARBA" id="ARBA00023242"/>
    </source>
</evidence>
<dbReference type="FunCoup" id="A0A3Q7I984">
    <property type="interactions" value="2429"/>
</dbReference>
<comment type="similarity">
    <text evidence="2">Belongs to the eukaryotic ribosomal protein eS8 family. Ribosome biogenesis protein NSA2 subfamily.</text>
</comment>
<dbReference type="GO" id="GO:0005634">
    <property type="term" value="C:nucleus"/>
    <property type="evidence" value="ECO:0000318"/>
    <property type="project" value="GO_Central"/>
</dbReference>
<keyword evidence="7 10" id="KW-0378">Hydrolase</keyword>
<keyword evidence="12" id="KW-1133">Transmembrane helix</keyword>
<dbReference type="GO" id="GO:0017108">
    <property type="term" value="F:5'-flap endonuclease activity"/>
    <property type="evidence" value="ECO:0000318"/>
    <property type="project" value="GO_Central"/>
</dbReference>
<reference evidence="15" key="2">
    <citation type="submission" date="2019-01" db="UniProtKB">
        <authorList>
            <consortium name="EnsemblPlants"/>
        </authorList>
    </citation>
    <scope>IDENTIFICATION</scope>
    <source>
        <strain evidence="15">cv. Heinz 1706</strain>
    </source>
</reference>
<dbReference type="EnsemblPlants" id="Solyc09g098370.3.1">
    <property type="protein sequence ID" value="Solyc09g098370.3.1"/>
    <property type="gene ID" value="Solyc09g098370.3"/>
</dbReference>
<dbReference type="InterPro" id="IPR001810">
    <property type="entry name" value="F-box_dom"/>
</dbReference>
<dbReference type="InterPro" id="IPR033315">
    <property type="entry name" value="Fan1-like"/>
</dbReference>
<comment type="cofactor">
    <cofactor evidence="10">
        <name>Mg(2+)</name>
        <dbReference type="ChEBI" id="CHEBI:18420"/>
    </cofactor>
    <cofactor evidence="10">
        <name>Mn(2+)</name>
        <dbReference type="ChEBI" id="CHEBI:29035"/>
    </cofactor>
</comment>
<dbReference type="InterPro" id="IPR022309">
    <property type="entry name" value="Ribosomal_Se8/biogenesis_NSA2"/>
</dbReference>
<evidence type="ECO:0000256" key="11">
    <source>
        <dbReference type="SAM" id="MobiDB-lite"/>
    </source>
</evidence>
<evidence type="ECO:0000256" key="8">
    <source>
        <dbReference type="ARBA" id="ARBA00022842"/>
    </source>
</evidence>
<comment type="similarity">
    <text evidence="10">Belongs to the FAN1 family.</text>
</comment>
<protein>
    <recommendedName>
        <fullName evidence="10">Fanconi-associated nuclease</fullName>
        <ecNumber evidence="10">3.1.4.1</ecNumber>
    </recommendedName>
</protein>
<dbReference type="GO" id="GO:0006364">
    <property type="term" value="P:rRNA processing"/>
    <property type="evidence" value="ECO:0007669"/>
    <property type="project" value="UniProtKB-KW"/>
</dbReference>
<dbReference type="SMART" id="SM00990">
    <property type="entry name" value="VRR_NUC"/>
    <property type="match status" value="1"/>
</dbReference>
<keyword evidence="3" id="KW-0690">Ribosome biogenesis</keyword>
<evidence type="ECO:0000313" key="16">
    <source>
        <dbReference type="Proteomes" id="UP000004994"/>
    </source>
</evidence>
<dbReference type="GO" id="GO:0008270">
    <property type="term" value="F:zinc ion binding"/>
    <property type="evidence" value="ECO:0007669"/>
    <property type="project" value="InterPro"/>
</dbReference>
<evidence type="ECO:0000256" key="5">
    <source>
        <dbReference type="ARBA" id="ARBA00022722"/>
    </source>
</evidence>
<evidence type="ECO:0000256" key="10">
    <source>
        <dbReference type="RuleBase" id="RU365033"/>
    </source>
</evidence>
<accession>A0A3Q7I984</accession>
<dbReference type="PANTHER" id="PTHR15749">
    <property type="entry name" value="FANCONI-ASSOCIATED NUCLEASE 1"/>
    <property type="match status" value="1"/>
</dbReference>
<dbReference type="PaxDb" id="4081-Solyc09g098370.2.1"/>
<dbReference type="Gene3D" id="2.40.10.310">
    <property type="match status" value="1"/>
</dbReference>
<keyword evidence="10" id="KW-0464">Manganese</keyword>
<dbReference type="Pfam" id="PF21170">
    <property type="entry name" value="FAN1_TPR"/>
    <property type="match status" value="1"/>
</dbReference>
<dbReference type="EC" id="3.1.4.1" evidence="10"/>
<dbReference type="GO" id="GO:0036297">
    <property type="term" value="P:interstrand cross-link repair"/>
    <property type="evidence" value="ECO:0000318"/>
    <property type="project" value="GO_Central"/>
</dbReference>
<dbReference type="InterPro" id="IPR049126">
    <property type="entry name" value="FAN1-like_TPR"/>
</dbReference>
<dbReference type="Pfam" id="PF21315">
    <property type="entry name" value="FAN1_HTH"/>
    <property type="match status" value="1"/>
</dbReference>
<feature type="transmembrane region" description="Helical" evidence="12">
    <location>
        <begin position="575"/>
        <end position="595"/>
    </location>
</feature>
<dbReference type="GO" id="GO:0070336">
    <property type="term" value="F:flap-structured DNA binding"/>
    <property type="evidence" value="ECO:0000318"/>
    <property type="project" value="GO_Central"/>
</dbReference>
<dbReference type="GO" id="GO:0005730">
    <property type="term" value="C:nucleolus"/>
    <property type="evidence" value="ECO:0007669"/>
    <property type="project" value="UniProtKB-SubCell"/>
</dbReference>
<comment type="catalytic activity">
    <reaction evidence="10">
        <text>Hydrolytically removes 5'-nucleotides successively from the 3'-hydroxy termini of 3'-hydroxy-terminated oligonucleotides.</text>
        <dbReference type="EC" id="3.1.4.1"/>
    </reaction>
</comment>
<evidence type="ECO:0000313" key="15">
    <source>
        <dbReference type="EnsemblPlants" id="Solyc09g098370.3.1"/>
    </source>
</evidence>
<keyword evidence="9 10" id="KW-0539">Nucleus</keyword>
<dbReference type="InParanoid" id="A0A3Q7I984"/>
<dbReference type="FunFam" id="2.40.10.310:FF:000001">
    <property type="entry name" value="NSA2, ribosome biogenesis homolog"/>
    <property type="match status" value="1"/>
</dbReference>
<name>A0A3Q7I984_SOLLC</name>
<dbReference type="InterPro" id="IPR014883">
    <property type="entry name" value="VRR_NUC"/>
</dbReference>
<dbReference type="InterPro" id="IPR013187">
    <property type="entry name" value="F-box-assoc_dom_typ3"/>
</dbReference>
<dbReference type="Pfam" id="PF01201">
    <property type="entry name" value="Ribosomal_S8e"/>
    <property type="match status" value="1"/>
</dbReference>
<dbReference type="Pfam" id="PF08797">
    <property type="entry name" value="HIRAN"/>
    <property type="match status" value="1"/>
</dbReference>
<dbReference type="CDD" id="cd11381">
    <property type="entry name" value="NSA2"/>
    <property type="match status" value="1"/>
</dbReference>
<dbReference type="CDD" id="cd22326">
    <property type="entry name" value="FAN1-like"/>
    <property type="match status" value="1"/>
</dbReference>
<dbReference type="SUPFAM" id="SSF81383">
    <property type="entry name" value="F-box domain"/>
    <property type="match status" value="1"/>
</dbReference>